<feature type="compositionally biased region" description="Basic and acidic residues" evidence="1">
    <location>
        <begin position="76"/>
        <end position="86"/>
    </location>
</feature>
<organism evidence="2 3">
    <name type="scientific">Acorus calamus</name>
    <name type="common">Sweet flag</name>
    <dbReference type="NCBI Taxonomy" id="4465"/>
    <lineage>
        <taxon>Eukaryota</taxon>
        <taxon>Viridiplantae</taxon>
        <taxon>Streptophyta</taxon>
        <taxon>Embryophyta</taxon>
        <taxon>Tracheophyta</taxon>
        <taxon>Spermatophyta</taxon>
        <taxon>Magnoliopsida</taxon>
        <taxon>Liliopsida</taxon>
        <taxon>Acoraceae</taxon>
        <taxon>Acorus</taxon>
    </lineage>
</organism>
<sequence>MGAGRCVRCGSLSDLVETKKVLKLFYVPVKSWPSNTGPSLSFTNCGLLFPPSLSTTTTSSSHPEKEVTAANAGPEGHGERPTEPLEGRTVLPPIHEDGSRDPSHPEGGSLKGVVGQQVCQETMVPLSPSECLDNSTESFVPDSMKGGKCHLLSVPVNFVRRSEGNPDNRGVRLAVKGREDSIPAQGTSRRKAVDKSLDWSLCPLAYLVSKMLLFCTLVEVLKVQRLVGVPIWYFLMV</sequence>
<dbReference type="Proteomes" id="UP001180020">
    <property type="component" value="Unassembled WGS sequence"/>
</dbReference>
<feature type="region of interest" description="Disordered" evidence="1">
    <location>
        <begin position="54"/>
        <end position="111"/>
    </location>
</feature>
<proteinExistence type="predicted"/>
<protein>
    <submittedName>
        <fullName evidence="2">Uncharacterized protein</fullName>
    </submittedName>
</protein>
<comment type="caution">
    <text evidence="2">The sequence shown here is derived from an EMBL/GenBank/DDBJ whole genome shotgun (WGS) entry which is preliminary data.</text>
</comment>
<reference evidence="2" key="1">
    <citation type="journal article" date="2023" name="Nat. Commun.">
        <title>Diploid and tetraploid genomes of Acorus and the evolution of monocots.</title>
        <authorList>
            <person name="Ma L."/>
            <person name="Liu K.W."/>
            <person name="Li Z."/>
            <person name="Hsiao Y.Y."/>
            <person name="Qi Y."/>
            <person name="Fu T."/>
            <person name="Tang G.D."/>
            <person name="Zhang D."/>
            <person name="Sun W.H."/>
            <person name="Liu D.K."/>
            <person name="Li Y."/>
            <person name="Chen G.Z."/>
            <person name="Liu X.D."/>
            <person name="Liao X.Y."/>
            <person name="Jiang Y.T."/>
            <person name="Yu X."/>
            <person name="Hao Y."/>
            <person name="Huang J."/>
            <person name="Zhao X.W."/>
            <person name="Ke S."/>
            <person name="Chen Y.Y."/>
            <person name="Wu W.L."/>
            <person name="Hsu J.L."/>
            <person name="Lin Y.F."/>
            <person name="Huang M.D."/>
            <person name="Li C.Y."/>
            <person name="Huang L."/>
            <person name="Wang Z.W."/>
            <person name="Zhao X."/>
            <person name="Zhong W.Y."/>
            <person name="Peng D.H."/>
            <person name="Ahmad S."/>
            <person name="Lan S."/>
            <person name="Zhang J.S."/>
            <person name="Tsai W.C."/>
            <person name="Van de Peer Y."/>
            <person name="Liu Z.J."/>
        </authorList>
    </citation>
    <scope>NUCLEOTIDE SEQUENCE</scope>
    <source>
        <strain evidence="2">CP</strain>
    </source>
</reference>
<dbReference type="AlphaFoldDB" id="A0AAV9ED85"/>
<reference evidence="2" key="2">
    <citation type="submission" date="2023-06" db="EMBL/GenBank/DDBJ databases">
        <authorList>
            <person name="Ma L."/>
            <person name="Liu K.-W."/>
            <person name="Li Z."/>
            <person name="Hsiao Y.-Y."/>
            <person name="Qi Y."/>
            <person name="Fu T."/>
            <person name="Tang G."/>
            <person name="Zhang D."/>
            <person name="Sun W.-H."/>
            <person name="Liu D.-K."/>
            <person name="Li Y."/>
            <person name="Chen G.-Z."/>
            <person name="Liu X.-D."/>
            <person name="Liao X.-Y."/>
            <person name="Jiang Y.-T."/>
            <person name="Yu X."/>
            <person name="Hao Y."/>
            <person name="Huang J."/>
            <person name="Zhao X.-W."/>
            <person name="Ke S."/>
            <person name="Chen Y.-Y."/>
            <person name="Wu W.-L."/>
            <person name="Hsu J.-L."/>
            <person name="Lin Y.-F."/>
            <person name="Huang M.-D."/>
            <person name="Li C.-Y."/>
            <person name="Huang L."/>
            <person name="Wang Z.-W."/>
            <person name="Zhao X."/>
            <person name="Zhong W.-Y."/>
            <person name="Peng D.-H."/>
            <person name="Ahmad S."/>
            <person name="Lan S."/>
            <person name="Zhang J.-S."/>
            <person name="Tsai W.-C."/>
            <person name="Van De Peer Y."/>
            <person name="Liu Z.-J."/>
        </authorList>
    </citation>
    <scope>NUCLEOTIDE SEQUENCE</scope>
    <source>
        <strain evidence="2">CP</strain>
        <tissue evidence="2">Leaves</tissue>
    </source>
</reference>
<feature type="compositionally biased region" description="Basic and acidic residues" evidence="1">
    <location>
        <begin position="94"/>
        <end position="104"/>
    </location>
</feature>
<gene>
    <name evidence="2" type="ORF">QJS10_CPA08g00724</name>
</gene>
<evidence type="ECO:0000313" key="2">
    <source>
        <dbReference type="EMBL" id="KAK1310893.1"/>
    </source>
</evidence>
<accession>A0AAV9ED85</accession>
<keyword evidence="3" id="KW-1185">Reference proteome</keyword>
<evidence type="ECO:0000313" key="3">
    <source>
        <dbReference type="Proteomes" id="UP001180020"/>
    </source>
</evidence>
<name>A0AAV9ED85_ACOCL</name>
<dbReference type="EMBL" id="JAUJYO010000008">
    <property type="protein sequence ID" value="KAK1310893.1"/>
    <property type="molecule type" value="Genomic_DNA"/>
</dbReference>
<evidence type="ECO:0000256" key="1">
    <source>
        <dbReference type="SAM" id="MobiDB-lite"/>
    </source>
</evidence>